<organism evidence="8 9">
    <name type="scientific">Apodospora peruviana</name>
    <dbReference type="NCBI Taxonomy" id="516989"/>
    <lineage>
        <taxon>Eukaryota</taxon>
        <taxon>Fungi</taxon>
        <taxon>Dikarya</taxon>
        <taxon>Ascomycota</taxon>
        <taxon>Pezizomycotina</taxon>
        <taxon>Sordariomycetes</taxon>
        <taxon>Sordariomycetidae</taxon>
        <taxon>Sordariales</taxon>
        <taxon>Lasiosphaeriaceae</taxon>
        <taxon>Apodospora</taxon>
    </lineage>
</organism>
<dbReference type="InterPro" id="IPR006094">
    <property type="entry name" value="Oxid_FAD_bind_N"/>
</dbReference>
<feature type="signal peptide" evidence="6">
    <location>
        <begin position="1"/>
        <end position="19"/>
    </location>
</feature>
<evidence type="ECO:0000256" key="5">
    <source>
        <dbReference type="ARBA" id="ARBA00023002"/>
    </source>
</evidence>
<feature type="chain" id="PRO_5042167179" description="FAD-binding PCMH-type domain-containing protein" evidence="6">
    <location>
        <begin position="20"/>
        <end position="510"/>
    </location>
</feature>
<dbReference type="SUPFAM" id="SSF55103">
    <property type="entry name" value="FAD-linked oxidases, C-terminal domain"/>
    <property type="match status" value="1"/>
</dbReference>
<dbReference type="PANTHER" id="PTHR42973:SF9">
    <property type="entry name" value="FAD-BINDING PCMH-TYPE DOMAIN-CONTAINING PROTEIN-RELATED"/>
    <property type="match status" value="1"/>
</dbReference>
<keyword evidence="4" id="KW-0274">FAD</keyword>
<reference evidence="8" key="2">
    <citation type="submission" date="2023-06" db="EMBL/GenBank/DDBJ databases">
        <authorList>
            <consortium name="Lawrence Berkeley National Laboratory"/>
            <person name="Haridas S."/>
            <person name="Hensen N."/>
            <person name="Bonometti L."/>
            <person name="Westerberg I."/>
            <person name="Brannstrom I.O."/>
            <person name="Guillou S."/>
            <person name="Cros-Aarteil S."/>
            <person name="Calhoun S."/>
            <person name="Kuo A."/>
            <person name="Mondo S."/>
            <person name="Pangilinan J."/>
            <person name="Riley R."/>
            <person name="Labutti K."/>
            <person name="Andreopoulos B."/>
            <person name="Lipzen A."/>
            <person name="Chen C."/>
            <person name="Yanf M."/>
            <person name="Daum C."/>
            <person name="Ng V."/>
            <person name="Clum A."/>
            <person name="Steindorff A."/>
            <person name="Ohm R."/>
            <person name="Martin F."/>
            <person name="Silar P."/>
            <person name="Natvig D."/>
            <person name="Lalanne C."/>
            <person name="Gautier V."/>
            <person name="Ament-Velasquez S.L."/>
            <person name="Kruys A."/>
            <person name="Hutchinson M.I."/>
            <person name="Powell A.J."/>
            <person name="Barry K."/>
            <person name="Miller A.N."/>
            <person name="Grigoriev I.V."/>
            <person name="Debuchy R."/>
            <person name="Gladieux P."/>
            <person name="Thoren M.H."/>
            <person name="Johannesson H."/>
        </authorList>
    </citation>
    <scope>NUCLEOTIDE SEQUENCE</scope>
    <source>
        <strain evidence="8">CBS 118394</strain>
    </source>
</reference>
<keyword evidence="9" id="KW-1185">Reference proteome</keyword>
<dbReference type="Proteomes" id="UP001283341">
    <property type="component" value="Unassembled WGS sequence"/>
</dbReference>
<dbReference type="InterPro" id="IPR012951">
    <property type="entry name" value="BBE"/>
</dbReference>
<accession>A0AAE0IIS1</accession>
<comment type="caution">
    <text evidence="8">The sequence shown here is derived from an EMBL/GenBank/DDBJ whole genome shotgun (WGS) entry which is preliminary data.</text>
</comment>
<evidence type="ECO:0000313" key="9">
    <source>
        <dbReference type="Proteomes" id="UP001283341"/>
    </source>
</evidence>
<evidence type="ECO:0000256" key="4">
    <source>
        <dbReference type="ARBA" id="ARBA00022827"/>
    </source>
</evidence>
<comment type="cofactor">
    <cofactor evidence="1">
        <name>FAD</name>
        <dbReference type="ChEBI" id="CHEBI:57692"/>
    </cofactor>
</comment>
<proteinExistence type="inferred from homology"/>
<name>A0AAE0IIS1_9PEZI</name>
<dbReference type="Pfam" id="PF01565">
    <property type="entry name" value="FAD_binding_4"/>
    <property type="match status" value="1"/>
</dbReference>
<evidence type="ECO:0000256" key="1">
    <source>
        <dbReference type="ARBA" id="ARBA00001974"/>
    </source>
</evidence>
<dbReference type="InterPro" id="IPR016164">
    <property type="entry name" value="FAD-linked_Oxase-like_C"/>
</dbReference>
<sequence length="510" mass="55832">MRFTTMLLRAALLLQSILADQVLGVASLDDSTRARCPSGWQIQRELGPRLSEKAAVAVPSSSDWDRLMVRAAAPRISPRFMASVEVATEKDVQETIKYANHIGVPFLVVSGGHGQPTTLNNLHCGIQINMRKMNDTTVSKDGKTATGGGGVMQHEIVASLFKQGKMAVTGLCECVSLAGPLLGGGHSMLQGRYGFSADNLVSARLVLANGSAVTASAAENPDLFWAIRGAGHNFGVATSLQVKVYDATQNWTMIIFTFTQDKLERFFNTWNRVEDENDDHGTIVLNGHMGRDPDIDSVHPVIGLAIFFKGQNNVIGAYTSAFLALGPVSHTTVTDIPYGDLYDTGGMGTDGLVCRDDHNILGYPSSFPRWDADAMRAGFALFSEFTGSEKFATSAWLLESYGRKGVETVPEDSNAVSPEDRRYHLLTSPMLWWAGDDEQDRARAMSFGKRMQTAVRRNSKTPPHAYVNYAFGGEPLPEVYGRDGARLARLKRLKAEYDPHNRFGFYVPIR</sequence>
<reference evidence="8" key="1">
    <citation type="journal article" date="2023" name="Mol. Phylogenet. Evol.">
        <title>Genome-scale phylogeny and comparative genomics of the fungal order Sordariales.</title>
        <authorList>
            <person name="Hensen N."/>
            <person name="Bonometti L."/>
            <person name="Westerberg I."/>
            <person name="Brannstrom I.O."/>
            <person name="Guillou S."/>
            <person name="Cros-Aarteil S."/>
            <person name="Calhoun S."/>
            <person name="Haridas S."/>
            <person name="Kuo A."/>
            <person name="Mondo S."/>
            <person name="Pangilinan J."/>
            <person name="Riley R."/>
            <person name="LaButti K."/>
            <person name="Andreopoulos B."/>
            <person name="Lipzen A."/>
            <person name="Chen C."/>
            <person name="Yan M."/>
            <person name="Daum C."/>
            <person name="Ng V."/>
            <person name="Clum A."/>
            <person name="Steindorff A."/>
            <person name="Ohm R.A."/>
            <person name="Martin F."/>
            <person name="Silar P."/>
            <person name="Natvig D.O."/>
            <person name="Lalanne C."/>
            <person name="Gautier V."/>
            <person name="Ament-Velasquez S.L."/>
            <person name="Kruys A."/>
            <person name="Hutchinson M.I."/>
            <person name="Powell A.J."/>
            <person name="Barry K."/>
            <person name="Miller A.N."/>
            <person name="Grigoriev I.V."/>
            <person name="Debuchy R."/>
            <person name="Gladieux P."/>
            <person name="Hiltunen Thoren M."/>
            <person name="Johannesson H."/>
        </authorList>
    </citation>
    <scope>NUCLEOTIDE SEQUENCE</scope>
    <source>
        <strain evidence="8">CBS 118394</strain>
    </source>
</reference>
<dbReference type="InterPro" id="IPR036318">
    <property type="entry name" value="FAD-bd_PCMH-like_sf"/>
</dbReference>
<keyword evidence="6" id="KW-0732">Signal</keyword>
<dbReference type="PANTHER" id="PTHR42973">
    <property type="entry name" value="BINDING OXIDOREDUCTASE, PUTATIVE (AFU_ORTHOLOGUE AFUA_1G17690)-RELATED"/>
    <property type="match status" value="1"/>
</dbReference>
<dbReference type="EMBL" id="JAUEDM010000002">
    <property type="protein sequence ID" value="KAK3325116.1"/>
    <property type="molecule type" value="Genomic_DNA"/>
</dbReference>
<dbReference type="GO" id="GO:0016491">
    <property type="term" value="F:oxidoreductase activity"/>
    <property type="evidence" value="ECO:0007669"/>
    <property type="project" value="UniProtKB-KW"/>
</dbReference>
<evidence type="ECO:0000256" key="6">
    <source>
        <dbReference type="SAM" id="SignalP"/>
    </source>
</evidence>
<feature type="domain" description="FAD-binding PCMH-type" evidence="7">
    <location>
        <begin position="76"/>
        <end position="247"/>
    </location>
</feature>
<dbReference type="SUPFAM" id="SSF56176">
    <property type="entry name" value="FAD-binding/transporter-associated domain-like"/>
    <property type="match status" value="1"/>
</dbReference>
<dbReference type="PROSITE" id="PS51387">
    <property type="entry name" value="FAD_PCMH"/>
    <property type="match status" value="1"/>
</dbReference>
<dbReference type="Pfam" id="PF08031">
    <property type="entry name" value="BBE"/>
    <property type="match status" value="1"/>
</dbReference>
<dbReference type="Gene3D" id="3.30.465.10">
    <property type="match status" value="1"/>
</dbReference>
<gene>
    <name evidence="8" type="ORF">B0H66DRAFT_110470</name>
</gene>
<keyword evidence="3" id="KW-0285">Flavoprotein</keyword>
<dbReference type="AlphaFoldDB" id="A0AAE0IIS1"/>
<evidence type="ECO:0000313" key="8">
    <source>
        <dbReference type="EMBL" id="KAK3325116.1"/>
    </source>
</evidence>
<comment type="similarity">
    <text evidence="2">Belongs to the oxygen-dependent FAD-linked oxidoreductase family.</text>
</comment>
<evidence type="ECO:0000256" key="3">
    <source>
        <dbReference type="ARBA" id="ARBA00022630"/>
    </source>
</evidence>
<dbReference type="Gene3D" id="3.40.462.20">
    <property type="match status" value="1"/>
</dbReference>
<evidence type="ECO:0000259" key="7">
    <source>
        <dbReference type="PROSITE" id="PS51387"/>
    </source>
</evidence>
<evidence type="ECO:0000256" key="2">
    <source>
        <dbReference type="ARBA" id="ARBA00005466"/>
    </source>
</evidence>
<dbReference type="InterPro" id="IPR016166">
    <property type="entry name" value="FAD-bd_PCMH"/>
</dbReference>
<keyword evidence="5" id="KW-0560">Oxidoreductase</keyword>
<dbReference type="InterPro" id="IPR050416">
    <property type="entry name" value="FAD-linked_Oxidoreductase"/>
</dbReference>
<dbReference type="GO" id="GO:0071949">
    <property type="term" value="F:FAD binding"/>
    <property type="evidence" value="ECO:0007669"/>
    <property type="project" value="InterPro"/>
</dbReference>
<protein>
    <recommendedName>
        <fullName evidence="7">FAD-binding PCMH-type domain-containing protein</fullName>
    </recommendedName>
</protein>
<dbReference type="InterPro" id="IPR016169">
    <property type="entry name" value="FAD-bd_PCMH_sub2"/>
</dbReference>